<protein>
    <recommendedName>
        <fullName evidence="4">Outer membrane protein beta-barrel domain-containing protein</fullName>
    </recommendedName>
</protein>
<gene>
    <name evidence="2" type="ORF">GCM10011495_04290</name>
</gene>
<feature type="signal peptide" evidence="1">
    <location>
        <begin position="1"/>
        <end position="24"/>
    </location>
</feature>
<evidence type="ECO:0000256" key="1">
    <source>
        <dbReference type="SAM" id="SignalP"/>
    </source>
</evidence>
<comment type="caution">
    <text evidence="2">The sequence shown here is derived from an EMBL/GenBank/DDBJ whole genome shotgun (WGS) entry which is preliminary data.</text>
</comment>
<dbReference type="EMBL" id="BMGY01000003">
    <property type="protein sequence ID" value="GGH79891.1"/>
    <property type="molecule type" value="Genomic_DNA"/>
</dbReference>
<sequence length="242" mass="26541">MRYLFAVNKLPGLLCALLLGANFAAWGQQVLVQANVADDTVKTTFGPNRRYFGHVYLGYGLVAGQAGTGAEVQHGGASAELRGGGRFKTRFSQALAVNLDLGYSYLRYELEQNAQKLVPSPALHRREGLGLHQIYSEISLRLNAGRRGNSVGRYVDLLAGGSWVVATRHVTEDEPAPGISRVETTEYGLPYLRRWTGNVGTRLGIDRYALAARYRLSPAFGPAYAAWPELPRWVMGLEIGLF</sequence>
<accession>A0ABQ1ZY08</accession>
<keyword evidence="1" id="KW-0732">Signal</keyword>
<keyword evidence="3" id="KW-1185">Reference proteome</keyword>
<evidence type="ECO:0000313" key="3">
    <source>
        <dbReference type="Proteomes" id="UP000637774"/>
    </source>
</evidence>
<dbReference type="RefSeq" id="WP_188560379.1">
    <property type="nucleotide sequence ID" value="NZ_BMGY01000003.1"/>
</dbReference>
<name>A0ABQ1ZY08_9BACT</name>
<reference evidence="3" key="1">
    <citation type="journal article" date="2019" name="Int. J. Syst. Evol. Microbiol.">
        <title>The Global Catalogue of Microorganisms (GCM) 10K type strain sequencing project: providing services to taxonomists for standard genome sequencing and annotation.</title>
        <authorList>
            <consortium name="The Broad Institute Genomics Platform"/>
            <consortium name="The Broad Institute Genome Sequencing Center for Infectious Disease"/>
            <person name="Wu L."/>
            <person name="Ma J."/>
        </authorList>
    </citation>
    <scope>NUCLEOTIDE SEQUENCE [LARGE SCALE GENOMIC DNA]</scope>
    <source>
        <strain evidence="3">CGMCC 1.14966</strain>
    </source>
</reference>
<evidence type="ECO:0000313" key="2">
    <source>
        <dbReference type="EMBL" id="GGH79891.1"/>
    </source>
</evidence>
<feature type="chain" id="PRO_5045634241" description="Outer membrane protein beta-barrel domain-containing protein" evidence="1">
    <location>
        <begin position="25"/>
        <end position="242"/>
    </location>
</feature>
<organism evidence="2 3">
    <name type="scientific">Hymenobacter frigidus</name>
    <dbReference type="NCBI Taxonomy" id="1524095"/>
    <lineage>
        <taxon>Bacteria</taxon>
        <taxon>Pseudomonadati</taxon>
        <taxon>Bacteroidota</taxon>
        <taxon>Cytophagia</taxon>
        <taxon>Cytophagales</taxon>
        <taxon>Hymenobacteraceae</taxon>
        <taxon>Hymenobacter</taxon>
    </lineage>
</organism>
<evidence type="ECO:0008006" key="4">
    <source>
        <dbReference type="Google" id="ProtNLM"/>
    </source>
</evidence>
<proteinExistence type="predicted"/>
<dbReference type="Proteomes" id="UP000637774">
    <property type="component" value="Unassembled WGS sequence"/>
</dbReference>